<protein>
    <submittedName>
        <fullName evidence="2">Uncharacterized protein</fullName>
    </submittedName>
</protein>
<dbReference type="Proteomes" id="UP000038200">
    <property type="component" value="Unassembled WGS sequence"/>
</dbReference>
<reference evidence="3 4" key="1">
    <citation type="submission" date="2015-01" db="EMBL/GenBank/DDBJ databases">
        <authorList>
            <person name="MANFREDI Pablo"/>
        </authorList>
    </citation>
    <scope>NUCLEOTIDE SEQUENCE [LARGE SCALE GENOMIC DNA]</scope>
    <source>
        <strain evidence="1 4">CcD38</strain>
        <strain evidence="2 3">CcD93</strain>
    </source>
</reference>
<proteinExistence type="predicted"/>
<keyword evidence="4" id="KW-1185">Reference proteome</keyword>
<sequence length="53" mass="6297">MFYRKLRLLLSITTPQVALLAIAKTEKRFRKGYVWNRISPMETFLLIDIQPNT</sequence>
<evidence type="ECO:0000313" key="3">
    <source>
        <dbReference type="Proteomes" id="UP000038200"/>
    </source>
</evidence>
<gene>
    <name evidence="1" type="ORF">CCAND38_200025</name>
    <name evidence="2" type="ORF">CCAND93_500005</name>
</gene>
<accession>A0A0B7IU73</accession>
<dbReference type="AlphaFoldDB" id="A0A0B7IU73"/>
<evidence type="ECO:0000313" key="4">
    <source>
        <dbReference type="Proteomes" id="UP000045051"/>
    </source>
</evidence>
<name>A0A0B7IU73_9FLAO</name>
<dbReference type="EMBL" id="CDOI01000113">
    <property type="protein sequence ID" value="CEN44896.1"/>
    <property type="molecule type" value="Genomic_DNA"/>
</dbReference>
<evidence type="ECO:0000313" key="1">
    <source>
        <dbReference type="EMBL" id="CEN44896.1"/>
    </source>
</evidence>
<organism evidence="2 3">
    <name type="scientific">Capnocytophaga canis</name>
    <dbReference type="NCBI Taxonomy" id="1848903"/>
    <lineage>
        <taxon>Bacteria</taxon>
        <taxon>Pseudomonadati</taxon>
        <taxon>Bacteroidota</taxon>
        <taxon>Flavobacteriia</taxon>
        <taxon>Flavobacteriales</taxon>
        <taxon>Flavobacteriaceae</taxon>
        <taxon>Capnocytophaga</taxon>
    </lineage>
</organism>
<dbReference type="EMBL" id="CDOL01000240">
    <property type="protein sequence ID" value="CEN53637.1"/>
    <property type="molecule type" value="Genomic_DNA"/>
</dbReference>
<evidence type="ECO:0000313" key="2">
    <source>
        <dbReference type="EMBL" id="CEN53637.1"/>
    </source>
</evidence>
<dbReference type="Proteomes" id="UP000045051">
    <property type="component" value="Unassembled WGS sequence"/>
</dbReference>